<dbReference type="InterPro" id="IPR024399">
    <property type="entry name" value="DUF2628"/>
</dbReference>
<keyword evidence="1" id="KW-1133">Transmembrane helix</keyword>
<dbReference type="Proteomes" id="UP000197904">
    <property type="component" value="Unassembled WGS sequence"/>
</dbReference>
<evidence type="ECO:0000256" key="1">
    <source>
        <dbReference type="SAM" id="Phobius"/>
    </source>
</evidence>
<accession>A0A246KYR5</accession>
<gene>
    <name evidence="2" type="ORF">CEE55_10465</name>
</gene>
<dbReference type="AlphaFoldDB" id="A0A246KYR5"/>
<proteinExistence type="predicted"/>
<evidence type="ECO:0000313" key="3">
    <source>
        <dbReference type="Proteomes" id="UP000197904"/>
    </source>
</evidence>
<protein>
    <submittedName>
        <fullName evidence="2">DUF2628 domain-containing protein</fullName>
    </submittedName>
</protein>
<feature type="transmembrane region" description="Helical" evidence="1">
    <location>
        <begin position="81"/>
        <end position="99"/>
    </location>
</feature>
<feature type="transmembrane region" description="Helical" evidence="1">
    <location>
        <begin position="105"/>
        <end position="126"/>
    </location>
</feature>
<keyword evidence="1" id="KW-0812">Transmembrane</keyword>
<dbReference type="Pfam" id="PF10947">
    <property type="entry name" value="DUF2628"/>
    <property type="match status" value="1"/>
</dbReference>
<evidence type="ECO:0000313" key="2">
    <source>
        <dbReference type="EMBL" id="OWR33703.1"/>
    </source>
</evidence>
<reference evidence="2 3" key="1">
    <citation type="submission" date="2017-06" db="EMBL/GenBank/DDBJ databases">
        <authorList>
            <person name="Kim H.J."/>
            <person name="Triplett B.A."/>
        </authorList>
    </citation>
    <scope>NUCLEOTIDE SEQUENCE [LARGE SCALE GENOMIC DNA]</scope>
    <source>
        <strain evidence="2 3">S18795</strain>
    </source>
</reference>
<dbReference type="EMBL" id="NIXP01000071">
    <property type="protein sequence ID" value="OWR33703.1"/>
    <property type="molecule type" value="Genomic_DNA"/>
</dbReference>
<organism evidence="2 3">
    <name type="scientific">Stenotrophomonas pavanii</name>
    <dbReference type="NCBI Taxonomy" id="487698"/>
    <lineage>
        <taxon>Bacteria</taxon>
        <taxon>Pseudomonadati</taxon>
        <taxon>Pseudomonadota</taxon>
        <taxon>Gammaproteobacteria</taxon>
        <taxon>Lysobacterales</taxon>
        <taxon>Lysobacteraceae</taxon>
        <taxon>Stenotrophomonas</taxon>
    </lineage>
</organism>
<sequence length="181" mass="19931">MMHLDTRPVAPADDNPYLAPAAEVDGTTAPSDADHLNLLVGPNAALYRQRWHLDSPVPKPPRPWHWPAFLVPMYWLLHRKMYLAAILFELAMFGIALLAARASPLLTVVLLAVPRFAIAVTANALYLRYCTRLLGKVKAAHAGQHNRIRTELQRRGGTSVWAVVIGMAFVAVINSVARLAA</sequence>
<name>A0A246KYR5_9GAMM</name>
<dbReference type="RefSeq" id="WP_049470723.1">
    <property type="nucleotide sequence ID" value="NZ_CP197386.1"/>
</dbReference>
<keyword evidence="1" id="KW-0472">Membrane</keyword>
<comment type="caution">
    <text evidence="2">The sequence shown here is derived from an EMBL/GenBank/DDBJ whole genome shotgun (WGS) entry which is preliminary data.</text>
</comment>
<feature type="transmembrane region" description="Helical" evidence="1">
    <location>
        <begin position="159"/>
        <end position="180"/>
    </location>
</feature>